<dbReference type="EMBL" id="JBBPBM010000099">
    <property type="protein sequence ID" value="KAK8508580.1"/>
    <property type="molecule type" value="Genomic_DNA"/>
</dbReference>
<dbReference type="Proteomes" id="UP001472677">
    <property type="component" value="Unassembled WGS sequence"/>
</dbReference>
<sequence length="75" mass="8459">MSSMHMETREQKRSLESVDFLKGPWKLPFPHGGAVPLTPLLKFCKFGLNFDQKVGSTGDCFLTTFCCRASHTNIH</sequence>
<comment type="caution">
    <text evidence="1">The sequence shown here is derived from an EMBL/GenBank/DDBJ whole genome shotgun (WGS) entry which is preliminary data.</text>
</comment>
<reference evidence="1 2" key="1">
    <citation type="journal article" date="2024" name="G3 (Bethesda)">
        <title>Genome assembly of Hibiscus sabdariffa L. provides insights into metabolisms of medicinal natural products.</title>
        <authorList>
            <person name="Kim T."/>
        </authorList>
    </citation>
    <scope>NUCLEOTIDE SEQUENCE [LARGE SCALE GENOMIC DNA]</scope>
    <source>
        <strain evidence="1">TK-2024</strain>
        <tissue evidence="1">Old leaves</tissue>
    </source>
</reference>
<organism evidence="1 2">
    <name type="scientific">Hibiscus sabdariffa</name>
    <name type="common">roselle</name>
    <dbReference type="NCBI Taxonomy" id="183260"/>
    <lineage>
        <taxon>Eukaryota</taxon>
        <taxon>Viridiplantae</taxon>
        <taxon>Streptophyta</taxon>
        <taxon>Embryophyta</taxon>
        <taxon>Tracheophyta</taxon>
        <taxon>Spermatophyta</taxon>
        <taxon>Magnoliopsida</taxon>
        <taxon>eudicotyledons</taxon>
        <taxon>Gunneridae</taxon>
        <taxon>Pentapetalae</taxon>
        <taxon>rosids</taxon>
        <taxon>malvids</taxon>
        <taxon>Malvales</taxon>
        <taxon>Malvaceae</taxon>
        <taxon>Malvoideae</taxon>
        <taxon>Hibiscus</taxon>
    </lineage>
</organism>
<keyword evidence="2" id="KW-1185">Reference proteome</keyword>
<protein>
    <submittedName>
        <fullName evidence="1">Uncharacterized protein</fullName>
    </submittedName>
</protein>
<evidence type="ECO:0000313" key="2">
    <source>
        <dbReference type="Proteomes" id="UP001472677"/>
    </source>
</evidence>
<accession>A0ABR2BNA2</accession>
<proteinExistence type="predicted"/>
<gene>
    <name evidence="1" type="ORF">V6N12_044496</name>
</gene>
<name>A0ABR2BNA2_9ROSI</name>
<evidence type="ECO:0000313" key="1">
    <source>
        <dbReference type="EMBL" id="KAK8508580.1"/>
    </source>
</evidence>